<dbReference type="InterPro" id="IPR001245">
    <property type="entry name" value="Ser-Thr/Tyr_kinase_cat_dom"/>
</dbReference>
<evidence type="ECO:0000259" key="3">
    <source>
        <dbReference type="PROSITE" id="PS50011"/>
    </source>
</evidence>
<evidence type="ECO:0000313" key="4">
    <source>
        <dbReference type="EMBL" id="KAK2724403.1"/>
    </source>
</evidence>
<evidence type="ECO:0000256" key="1">
    <source>
        <dbReference type="ARBA" id="ARBA00022741"/>
    </source>
</evidence>
<dbReference type="PROSITE" id="PS50011">
    <property type="entry name" value="PROTEIN_KINASE_DOM"/>
    <property type="match status" value="3"/>
</dbReference>
<feature type="domain" description="Protein kinase" evidence="3">
    <location>
        <begin position="549"/>
        <end position="819"/>
    </location>
</feature>
<dbReference type="EMBL" id="JAVRJZ010000003">
    <property type="protein sequence ID" value="KAK2724403.1"/>
    <property type="molecule type" value="Genomic_DNA"/>
</dbReference>
<dbReference type="SUPFAM" id="SSF56112">
    <property type="entry name" value="Protein kinase-like (PK-like)"/>
    <property type="match status" value="3"/>
</dbReference>
<dbReference type="InterPro" id="IPR000719">
    <property type="entry name" value="Prot_kinase_dom"/>
</dbReference>
<evidence type="ECO:0000313" key="5">
    <source>
        <dbReference type="Proteomes" id="UP001187531"/>
    </source>
</evidence>
<proteinExistence type="predicted"/>
<organism evidence="4 5">
    <name type="scientific">Artemia franciscana</name>
    <name type="common">Brine shrimp</name>
    <name type="synonym">Artemia sanfranciscana</name>
    <dbReference type="NCBI Taxonomy" id="6661"/>
    <lineage>
        <taxon>Eukaryota</taxon>
        <taxon>Metazoa</taxon>
        <taxon>Ecdysozoa</taxon>
        <taxon>Arthropoda</taxon>
        <taxon>Crustacea</taxon>
        <taxon>Branchiopoda</taxon>
        <taxon>Anostraca</taxon>
        <taxon>Artemiidae</taxon>
        <taxon>Artemia</taxon>
    </lineage>
</organism>
<feature type="domain" description="Protein kinase" evidence="3">
    <location>
        <begin position="21"/>
        <end position="275"/>
    </location>
</feature>
<dbReference type="PANTHER" id="PTHR27001:SF931">
    <property type="entry name" value="OS11G0664100 PROTEIN"/>
    <property type="match status" value="1"/>
</dbReference>
<gene>
    <name evidence="4" type="ORF">QYM36_001050</name>
</gene>
<keyword evidence="1" id="KW-0547">Nucleotide-binding</keyword>
<dbReference type="GO" id="GO:0004672">
    <property type="term" value="F:protein kinase activity"/>
    <property type="evidence" value="ECO:0007669"/>
    <property type="project" value="InterPro"/>
</dbReference>
<feature type="domain" description="Protein kinase" evidence="3">
    <location>
        <begin position="288"/>
        <end position="554"/>
    </location>
</feature>
<dbReference type="Proteomes" id="UP001187531">
    <property type="component" value="Unassembled WGS sequence"/>
</dbReference>
<dbReference type="GO" id="GO:0005524">
    <property type="term" value="F:ATP binding"/>
    <property type="evidence" value="ECO:0007669"/>
    <property type="project" value="UniProtKB-KW"/>
</dbReference>
<reference evidence="4" key="1">
    <citation type="submission" date="2023-07" db="EMBL/GenBank/DDBJ databases">
        <title>Chromosome-level genome assembly of Artemia franciscana.</title>
        <authorList>
            <person name="Jo E."/>
        </authorList>
    </citation>
    <scope>NUCLEOTIDE SEQUENCE</scope>
    <source>
        <tissue evidence="4">Whole body</tissue>
    </source>
</reference>
<dbReference type="Gene3D" id="3.30.200.20">
    <property type="entry name" value="Phosphorylase Kinase, domain 1"/>
    <property type="match status" value="1"/>
</dbReference>
<dbReference type="Gene3D" id="1.10.510.10">
    <property type="entry name" value="Transferase(Phosphotransferase) domain 1"/>
    <property type="match status" value="3"/>
</dbReference>
<dbReference type="Pfam" id="PF07714">
    <property type="entry name" value="PK_Tyr_Ser-Thr"/>
    <property type="match status" value="3"/>
</dbReference>
<dbReference type="AlphaFoldDB" id="A0AA88I8A9"/>
<accession>A0AA88I8A9</accession>
<keyword evidence="5" id="KW-1185">Reference proteome</keyword>
<evidence type="ECO:0000256" key="2">
    <source>
        <dbReference type="ARBA" id="ARBA00022840"/>
    </source>
</evidence>
<dbReference type="InterPro" id="IPR011009">
    <property type="entry name" value="Kinase-like_dom_sf"/>
</dbReference>
<name>A0AA88I8A9_ARTSF</name>
<dbReference type="GO" id="GO:0005886">
    <property type="term" value="C:plasma membrane"/>
    <property type="evidence" value="ECO:0007669"/>
    <property type="project" value="TreeGrafter"/>
</dbReference>
<keyword evidence="2" id="KW-0067">ATP-binding</keyword>
<comment type="caution">
    <text evidence="4">The sequence shown here is derived from an EMBL/GenBank/DDBJ whole genome shotgun (WGS) entry which is preliminary data.</text>
</comment>
<sequence>MMYSEKNKYATENYHIDNDSLKDVELLCKGVHHTIYSGKRCLSSTESETYVSVPIVLRDYSGDDIDVFRKQVDILKDLKHDKLIKFVGVSTLSLDSKHHEQIVLEKALGGTLRERIENYANPLSVEEVLTAARDIADVMKYLHTKKIRYRGLSTKKIFLRQNNTIALTPCSQSIRKSDIEKKDWRRVAEGVYNSLCDVYSYGMVLIEMLLGKSLNDLEKSKQIKYLANGTIDVDHVANYLPHKESSLLLFQIARRCLKEKSKERLFSFKVIHEELEELSKIFLPSKSFEDVQKISDGTHANISKARYEKTWVALKDFCGYNNKAFHGEFLQLKKLKHKNIVRLLGVASGIKDIESIRGEQLVLEYCSEGSLAQRIKKPFKFMDRIFIARDIAEGMEYLHSKELLHRNLCSSNILVKQDGTAVICDFRMTIEFSEKVKEKFDNHPRSAPEMTEDEGYDLSSDVYSFGMLLLELASGKTLEELTLDYKESGYVNLDNSRQLMGSISNDAEAEFLVSLVKKCVEEATSSRLSFPEIVEEIRKNKVCAIHKEPLDPVFQWRNDFYEVYKAHLDTSTVNIFIFVSKETTDKEVLEKELPFIVSLKHENIIQLRGLTTITTANSQLNKHLVYDCLEESIDTTNSGIWPITRVLEGNRHLKKADVIKAAKEISSALNQLHINEKTHKRLTNYCIFMSEKRCLLIDLAVASISLDNHGNGGSKLRTPPEERRKEENIDEKRADVYRFGVLFCELIFGKVFEDLKLPIEKDEKRTEVIDFNQMRRQNRKLLKSNRKKLYKFAIRCLNSCPINRPTLKNVIEKLDNTKW</sequence>
<dbReference type="PANTHER" id="PTHR27001">
    <property type="entry name" value="OS01G0253100 PROTEIN"/>
    <property type="match status" value="1"/>
</dbReference>
<protein>
    <recommendedName>
        <fullName evidence="3">Protein kinase domain-containing protein</fullName>
    </recommendedName>
</protein>